<evidence type="ECO:0000256" key="1">
    <source>
        <dbReference type="SAM" id="MobiDB-lite"/>
    </source>
</evidence>
<dbReference type="AlphaFoldDB" id="A0AAV7LBW6"/>
<gene>
    <name evidence="2" type="ORF">NDU88_001740</name>
</gene>
<accession>A0AAV7LBW6</accession>
<comment type="caution">
    <text evidence="2">The sequence shown here is derived from an EMBL/GenBank/DDBJ whole genome shotgun (WGS) entry which is preliminary data.</text>
</comment>
<evidence type="ECO:0000313" key="2">
    <source>
        <dbReference type="EMBL" id="KAJ1088583.1"/>
    </source>
</evidence>
<feature type="compositionally biased region" description="Basic and acidic residues" evidence="1">
    <location>
        <begin position="87"/>
        <end position="98"/>
    </location>
</feature>
<evidence type="ECO:0000313" key="3">
    <source>
        <dbReference type="Proteomes" id="UP001066276"/>
    </source>
</evidence>
<protein>
    <submittedName>
        <fullName evidence="2">Uncharacterized protein</fullName>
    </submittedName>
</protein>
<reference evidence="2" key="1">
    <citation type="journal article" date="2022" name="bioRxiv">
        <title>Sequencing and chromosome-scale assembly of the giantPleurodeles waltlgenome.</title>
        <authorList>
            <person name="Brown T."/>
            <person name="Elewa A."/>
            <person name="Iarovenko S."/>
            <person name="Subramanian E."/>
            <person name="Araus A.J."/>
            <person name="Petzold A."/>
            <person name="Susuki M."/>
            <person name="Suzuki K.-i.T."/>
            <person name="Hayashi T."/>
            <person name="Toyoda A."/>
            <person name="Oliveira C."/>
            <person name="Osipova E."/>
            <person name="Leigh N.D."/>
            <person name="Simon A."/>
            <person name="Yun M.H."/>
        </authorList>
    </citation>
    <scope>NUCLEOTIDE SEQUENCE</scope>
    <source>
        <strain evidence="2">20211129_DDA</strain>
        <tissue evidence="2">Liver</tissue>
    </source>
</reference>
<name>A0AAV7LBW6_PLEWA</name>
<sequence>MFSGGLWADAGDRTLEVGAVRSFLSGVGSDVPLRRPCCERGGRGGLPDGCSSQRSCKVSSGQTGRAEDAEVGRGCLDLVGHAGGGGRSREDEVARLKSGDWSMVA</sequence>
<dbReference type="Proteomes" id="UP001066276">
    <property type="component" value="Chromosome 11"/>
</dbReference>
<feature type="region of interest" description="Disordered" evidence="1">
    <location>
        <begin position="82"/>
        <end position="105"/>
    </location>
</feature>
<dbReference type="EMBL" id="JANPWB010000015">
    <property type="protein sequence ID" value="KAJ1088583.1"/>
    <property type="molecule type" value="Genomic_DNA"/>
</dbReference>
<feature type="region of interest" description="Disordered" evidence="1">
    <location>
        <begin position="41"/>
        <end position="68"/>
    </location>
</feature>
<feature type="compositionally biased region" description="Polar residues" evidence="1">
    <location>
        <begin position="50"/>
        <end position="63"/>
    </location>
</feature>
<keyword evidence="3" id="KW-1185">Reference proteome</keyword>
<proteinExistence type="predicted"/>
<organism evidence="2 3">
    <name type="scientific">Pleurodeles waltl</name>
    <name type="common">Iberian ribbed newt</name>
    <dbReference type="NCBI Taxonomy" id="8319"/>
    <lineage>
        <taxon>Eukaryota</taxon>
        <taxon>Metazoa</taxon>
        <taxon>Chordata</taxon>
        <taxon>Craniata</taxon>
        <taxon>Vertebrata</taxon>
        <taxon>Euteleostomi</taxon>
        <taxon>Amphibia</taxon>
        <taxon>Batrachia</taxon>
        <taxon>Caudata</taxon>
        <taxon>Salamandroidea</taxon>
        <taxon>Salamandridae</taxon>
        <taxon>Pleurodelinae</taxon>
        <taxon>Pleurodeles</taxon>
    </lineage>
</organism>